<dbReference type="EMBL" id="BMMN01000003">
    <property type="protein sequence ID" value="GGO07060.1"/>
    <property type="molecule type" value="Genomic_DNA"/>
</dbReference>
<evidence type="ECO:0000313" key="3">
    <source>
        <dbReference type="Proteomes" id="UP000653480"/>
    </source>
</evidence>
<feature type="domain" description="ATPase AAA-type core" evidence="1">
    <location>
        <begin position="25"/>
        <end position="303"/>
    </location>
</feature>
<keyword evidence="3" id="KW-1185">Reference proteome</keyword>
<dbReference type="PANTHER" id="PTHR43581:SF2">
    <property type="entry name" value="EXCINUCLEASE ATPASE SUBUNIT"/>
    <property type="match status" value="1"/>
</dbReference>
<reference evidence="2" key="2">
    <citation type="submission" date="2020-09" db="EMBL/GenBank/DDBJ databases">
        <authorList>
            <person name="Sun Q."/>
            <person name="Zhou Y."/>
        </authorList>
    </citation>
    <scope>NUCLEOTIDE SEQUENCE</scope>
    <source>
        <strain evidence="2">CGMCC 4.7138</strain>
    </source>
</reference>
<gene>
    <name evidence="2" type="ORF">GCM10011574_20220</name>
</gene>
<dbReference type="AlphaFoldDB" id="A0A8H9LCQ6"/>
<reference evidence="2" key="1">
    <citation type="journal article" date="2014" name="Int. J. Syst. Evol. Microbiol.">
        <title>Complete genome sequence of Corynebacterium casei LMG S-19264T (=DSM 44701T), isolated from a smear-ripened cheese.</title>
        <authorList>
            <consortium name="US DOE Joint Genome Institute (JGI-PGF)"/>
            <person name="Walter F."/>
            <person name="Albersmeier A."/>
            <person name="Kalinowski J."/>
            <person name="Ruckert C."/>
        </authorList>
    </citation>
    <scope>NUCLEOTIDE SEQUENCE</scope>
    <source>
        <strain evidence="2">CGMCC 4.7138</strain>
    </source>
</reference>
<evidence type="ECO:0000259" key="1">
    <source>
        <dbReference type="Pfam" id="PF13304"/>
    </source>
</evidence>
<sequence>MIKDMRLRNFKAFEKFAMNFQDTSFLVGPNSAGKSTVLTALRLAEACLRLARRTRPSLACQHRDVWVQAHPTPIREFEALNESIRFDFRNEETSLELTWRSGYKLRAVWLPDSGDEERSEPFFYLLDKDGRVPRTPKEVREGYPTVGINPTLSPLEHEEQILSDDYVRKNFATRLSSRHFRNNLRMLVGDGEWEGFLDFANPWLGGIKLSKPLSRYGADGESSIDVFYTEPGSRVEKELVWAGDGVQIWLQLLMHLYRAQSLPTLVLDEPEVFLHADLQRRLVRLLDSLRAQVVLATHSSEVLAEAPRDAIVWVDKTRSRAIRSPKDESMAGLDAALGSAFNLGLARALRARGVLFIEGKDQKILKLLGRQLGLERIIQETALAVVPINGYSNWNHVEPFKWFADQFLQNAVRSMILLDRDYRTDRQVAAVEGKLKDAGFQAHVWNRKELESYLLLPTVISRLSKCPTETVSTELDRIVAGMEDPIFSRFFAEVQNEKRYNPRETVALHREAQQEFRAKWGSLDFRYSNCPPKDVLAEMNRFLQGVGFKAVSFEGIAKNVKVEEVPEEMVQVLMEINALPDSK</sequence>
<dbReference type="Pfam" id="PF13304">
    <property type="entry name" value="AAA_21"/>
    <property type="match status" value="1"/>
</dbReference>
<evidence type="ECO:0000313" key="2">
    <source>
        <dbReference type="EMBL" id="GGO07060.1"/>
    </source>
</evidence>
<accession>A0A8H9LCQ6</accession>
<dbReference type="InterPro" id="IPR027417">
    <property type="entry name" value="P-loop_NTPase"/>
</dbReference>
<dbReference type="Proteomes" id="UP000653480">
    <property type="component" value="Unassembled WGS sequence"/>
</dbReference>
<dbReference type="GO" id="GO:0005524">
    <property type="term" value="F:ATP binding"/>
    <property type="evidence" value="ECO:0007669"/>
    <property type="project" value="InterPro"/>
</dbReference>
<dbReference type="GO" id="GO:0016887">
    <property type="term" value="F:ATP hydrolysis activity"/>
    <property type="evidence" value="ECO:0007669"/>
    <property type="project" value="InterPro"/>
</dbReference>
<comment type="caution">
    <text evidence="2">The sequence shown here is derived from an EMBL/GenBank/DDBJ whole genome shotgun (WGS) entry which is preliminary data.</text>
</comment>
<protein>
    <recommendedName>
        <fullName evidence="1">ATPase AAA-type core domain-containing protein</fullName>
    </recommendedName>
</protein>
<dbReference type="CDD" id="cd00267">
    <property type="entry name" value="ABC_ATPase"/>
    <property type="match status" value="1"/>
</dbReference>
<dbReference type="PANTHER" id="PTHR43581">
    <property type="entry name" value="ATP/GTP PHOSPHATASE"/>
    <property type="match status" value="1"/>
</dbReference>
<dbReference type="Gene3D" id="3.40.50.300">
    <property type="entry name" value="P-loop containing nucleotide triphosphate hydrolases"/>
    <property type="match status" value="2"/>
</dbReference>
<organism evidence="2 3">
    <name type="scientific">Microbispora bryophytorum</name>
    <dbReference type="NCBI Taxonomy" id="1460882"/>
    <lineage>
        <taxon>Bacteria</taxon>
        <taxon>Bacillati</taxon>
        <taxon>Actinomycetota</taxon>
        <taxon>Actinomycetes</taxon>
        <taxon>Streptosporangiales</taxon>
        <taxon>Streptosporangiaceae</taxon>
        <taxon>Microbispora</taxon>
    </lineage>
</organism>
<dbReference type="InterPro" id="IPR003959">
    <property type="entry name" value="ATPase_AAA_core"/>
</dbReference>
<proteinExistence type="predicted"/>
<dbReference type="InterPro" id="IPR051396">
    <property type="entry name" value="Bact_Antivir_Def_Nuclease"/>
</dbReference>
<name>A0A8H9LCQ6_9ACTN</name>
<dbReference type="SUPFAM" id="SSF52540">
    <property type="entry name" value="P-loop containing nucleoside triphosphate hydrolases"/>
    <property type="match status" value="1"/>
</dbReference>